<dbReference type="SMART" id="SM00304">
    <property type="entry name" value="HAMP"/>
    <property type="match status" value="1"/>
</dbReference>
<comment type="caution">
    <text evidence="14">The sequence shown here is derived from an EMBL/GenBank/DDBJ whole genome shotgun (WGS) entry which is preliminary data.</text>
</comment>
<evidence type="ECO:0000256" key="7">
    <source>
        <dbReference type="ARBA" id="ARBA00022777"/>
    </source>
</evidence>
<dbReference type="InterPro" id="IPR003661">
    <property type="entry name" value="HisK_dim/P_dom"/>
</dbReference>
<protein>
    <recommendedName>
        <fullName evidence="3">histidine kinase</fullName>
        <ecNumber evidence="3">2.7.13.3</ecNumber>
    </recommendedName>
</protein>
<dbReference type="GO" id="GO:0016301">
    <property type="term" value="F:kinase activity"/>
    <property type="evidence" value="ECO:0007669"/>
    <property type="project" value="UniProtKB-KW"/>
</dbReference>
<keyword evidence="6 11" id="KW-0812">Transmembrane</keyword>
<keyword evidence="7 14" id="KW-0418">Kinase</keyword>
<dbReference type="SUPFAM" id="SSF55874">
    <property type="entry name" value="ATPase domain of HSP90 chaperone/DNA topoisomerase II/histidine kinase"/>
    <property type="match status" value="1"/>
</dbReference>
<evidence type="ECO:0000256" key="1">
    <source>
        <dbReference type="ARBA" id="ARBA00000085"/>
    </source>
</evidence>
<evidence type="ECO:0000256" key="8">
    <source>
        <dbReference type="ARBA" id="ARBA00022989"/>
    </source>
</evidence>
<dbReference type="Gene3D" id="6.10.340.10">
    <property type="match status" value="1"/>
</dbReference>
<dbReference type="InterPro" id="IPR003594">
    <property type="entry name" value="HATPase_dom"/>
</dbReference>
<evidence type="ECO:0000256" key="2">
    <source>
        <dbReference type="ARBA" id="ARBA00004236"/>
    </source>
</evidence>
<dbReference type="SUPFAM" id="SSF47384">
    <property type="entry name" value="Homodimeric domain of signal transducing histidine kinase"/>
    <property type="match status" value="1"/>
</dbReference>
<dbReference type="SMART" id="SM00387">
    <property type="entry name" value="HATPase_c"/>
    <property type="match status" value="1"/>
</dbReference>
<dbReference type="CDD" id="cd00082">
    <property type="entry name" value="HisKA"/>
    <property type="match status" value="1"/>
</dbReference>
<dbReference type="PROSITE" id="PS50885">
    <property type="entry name" value="HAMP"/>
    <property type="match status" value="1"/>
</dbReference>
<keyword evidence="10 11" id="KW-0472">Membrane</keyword>
<evidence type="ECO:0000256" key="9">
    <source>
        <dbReference type="ARBA" id="ARBA00023012"/>
    </source>
</evidence>
<dbReference type="InterPro" id="IPR003660">
    <property type="entry name" value="HAMP_dom"/>
</dbReference>
<evidence type="ECO:0000259" key="12">
    <source>
        <dbReference type="PROSITE" id="PS50109"/>
    </source>
</evidence>
<keyword evidence="5" id="KW-0808">Transferase</keyword>
<dbReference type="InterPro" id="IPR036890">
    <property type="entry name" value="HATPase_C_sf"/>
</dbReference>
<dbReference type="PRINTS" id="PR00344">
    <property type="entry name" value="BCTRLSENSOR"/>
</dbReference>
<name>A0ABV5IX68_9ACTN</name>
<reference evidence="14 15" key="1">
    <citation type="submission" date="2024-09" db="EMBL/GenBank/DDBJ databases">
        <authorList>
            <person name="Sun Q."/>
            <person name="Mori K."/>
        </authorList>
    </citation>
    <scope>NUCLEOTIDE SEQUENCE [LARGE SCALE GENOMIC DNA]</scope>
    <source>
        <strain evidence="14 15">CCM 3426</strain>
    </source>
</reference>
<dbReference type="InterPro" id="IPR050428">
    <property type="entry name" value="TCS_sensor_his_kinase"/>
</dbReference>
<evidence type="ECO:0000256" key="6">
    <source>
        <dbReference type="ARBA" id="ARBA00022692"/>
    </source>
</evidence>
<evidence type="ECO:0000313" key="15">
    <source>
        <dbReference type="Proteomes" id="UP001589647"/>
    </source>
</evidence>
<dbReference type="Pfam" id="PF00672">
    <property type="entry name" value="HAMP"/>
    <property type="match status" value="1"/>
</dbReference>
<dbReference type="Pfam" id="PF02518">
    <property type="entry name" value="HATPase_c"/>
    <property type="match status" value="1"/>
</dbReference>
<keyword evidence="9" id="KW-0902">Two-component regulatory system</keyword>
<dbReference type="InterPro" id="IPR005467">
    <property type="entry name" value="His_kinase_dom"/>
</dbReference>
<keyword evidence="15" id="KW-1185">Reference proteome</keyword>
<comment type="subcellular location">
    <subcellularLocation>
        <location evidence="2">Cell membrane</location>
    </subcellularLocation>
</comment>
<comment type="catalytic activity">
    <reaction evidence="1">
        <text>ATP + protein L-histidine = ADP + protein N-phospho-L-histidine.</text>
        <dbReference type="EC" id="2.7.13.3"/>
    </reaction>
</comment>
<evidence type="ECO:0000313" key="14">
    <source>
        <dbReference type="EMBL" id="MFB9209157.1"/>
    </source>
</evidence>
<dbReference type="EC" id="2.7.13.3" evidence="3"/>
<dbReference type="Proteomes" id="UP001589647">
    <property type="component" value="Unassembled WGS sequence"/>
</dbReference>
<gene>
    <name evidence="14" type="ORF">ACFFV7_48795</name>
</gene>
<dbReference type="RefSeq" id="WP_189651868.1">
    <property type="nucleotide sequence ID" value="NZ_BMRC01000022.1"/>
</dbReference>
<feature type="transmembrane region" description="Helical" evidence="11">
    <location>
        <begin position="12"/>
        <end position="32"/>
    </location>
</feature>
<proteinExistence type="predicted"/>
<keyword evidence="4" id="KW-0597">Phosphoprotein</keyword>
<dbReference type="InterPro" id="IPR004358">
    <property type="entry name" value="Sig_transdc_His_kin-like_C"/>
</dbReference>
<dbReference type="InterPro" id="IPR036097">
    <property type="entry name" value="HisK_dim/P_sf"/>
</dbReference>
<evidence type="ECO:0000256" key="4">
    <source>
        <dbReference type="ARBA" id="ARBA00022553"/>
    </source>
</evidence>
<accession>A0ABV5IX68</accession>
<dbReference type="Gene3D" id="1.10.287.130">
    <property type="match status" value="1"/>
</dbReference>
<dbReference type="EMBL" id="JBHMEI010000095">
    <property type="protein sequence ID" value="MFB9209157.1"/>
    <property type="molecule type" value="Genomic_DNA"/>
</dbReference>
<dbReference type="PANTHER" id="PTHR45436:SF5">
    <property type="entry name" value="SENSOR HISTIDINE KINASE TRCS"/>
    <property type="match status" value="1"/>
</dbReference>
<dbReference type="PANTHER" id="PTHR45436">
    <property type="entry name" value="SENSOR HISTIDINE KINASE YKOH"/>
    <property type="match status" value="1"/>
</dbReference>
<dbReference type="PROSITE" id="PS50109">
    <property type="entry name" value="HIS_KIN"/>
    <property type="match status" value="1"/>
</dbReference>
<feature type="domain" description="Histidine kinase" evidence="12">
    <location>
        <begin position="173"/>
        <end position="387"/>
    </location>
</feature>
<organism evidence="14 15">
    <name type="scientific">Nonomuraea spiralis</name>
    <dbReference type="NCBI Taxonomy" id="46182"/>
    <lineage>
        <taxon>Bacteria</taxon>
        <taxon>Bacillati</taxon>
        <taxon>Actinomycetota</taxon>
        <taxon>Actinomycetes</taxon>
        <taxon>Streptosporangiales</taxon>
        <taxon>Streptosporangiaceae</taxon>
        <taxon>Nonomuraea</taxon>
    </lineage>
</organism>
<dbReference type="Gene3D" id="3.30.565.10">
    <property type="entry name" value="Histidine kinase-like ATPase, C-terminal domain"/>
    <property type="match status" value="1"/>
</dbReference>
<keyword evidence="8 11" id="KW-1133">Transmembrane helix</keyword>
<sequence length="398" mass="43411">MKLSVRLRLTLLYSGIFFIAGLLVLGVSFLIVRGILDDTRLRLQAAPEFLPSHAVLEPSGKVVLVKVSKRDVLNAQQNYEQATMTRFLLQAGLVVVLLGALATIAGWVVSGRVLKPLYQVTDTARRVAHGHNLAERIAYAGSNHDVKDLADTFDLMLARLAHAFDVQQRFIANASHELRTPLAINRTLVDVALRRPDATPDAQRLGESLLVVNTRHERLIDGLLALAESDRPVLERHQPVDLSEVASHVVDHAGEEADAKSIVLHQALAPAPSKGDPVLLERLAQNLVENAIRHNFQGGEVWVTTRLSDGEAELSVANSGPVVPAYDLETIFEPFRRLRADRVRSDRGTGLGLSIVRATARAHGGTVVAEPREEGGLTVTVRLKLAPAPVLREDDFGD</sequence>
<evidence type="ECO:0000256" key="5">
    <source>
        <dbReference type="ARBA" id="ARBA00022679"/>
    </source>
</evidence>
<dbReference type="SUPFAM" id="SSF158472">
    <property type="entry name" value="HAMP domain-like"/>
    <property type="match status" value="1"/>
</dbReference>
<evidence type="ECO:0000256" key="10">
    <source>
        <dbReference type="ARBA" id="ARBA00023136"/>
    </source>
</evidence>
<feature type="domain" description="HAMP" evidence="13">
    <location>
        <begin position="111"/>
        <end position="165"/>
    </location>
</feature>
<evidence type="ECO:0000256" key="11">
    <source>
        <dbReference type="SAM" id="Phobius"/>
    </source>
</evidence>
<dbReference type="SMART" id="SM00388">
    <property type="entry name" value="HisKA"/>
    <property type="match status" value="1"/>
</dbReference>
<evidence type="ECO:0000256" key="3">
    <source>
        <dbReference type="ARBA" id="ARBA00012438"/>
    </source>
</evidence>
<feature type="transmembrane region" description="Helical" evidence="11">
    <location>
        <begin position="87"/>
        <end position="109"/>
    </location>
</feature>
<evidence type="ECO:0000259" key="13">
    <source>
        <dbReference type="PROSITE" id="PS50885"/>
    </source>
</evidence>
<dbReference type="Pfam" id="PF00512">
    <property type="entry name" value="HisKA"/>
    <property type="match status" value="1"/>
</dbReference>
<dbReference type="CDD" id="cd00075">
    <property type="entry name" value="HATPase"/>
    <property type="match status" value="1"/>
</dbReference>